<dbReference type="OrthoDB" id="9956111at2"/>
<dbReference type="STRING" id="378753.KRH_04320"/>
<protein>
    <submittedName>
        <fullName evidence="2">Uncharacterized protein</fullName>
    </submittedName>
</protein>
<feature type="chain" id="PRO_5002778297" evidence="1">
    <location>
        <begin position="38"/>
        <end position="67"/>
    </location>
</feature>
<feature type="signal peptide" evidence="1">
    <location>
        <begin position="1"/>
        <end position="37"/>
    </location>
</feature>
<dbReference type="KEGG" id="krh:KRH_04320"/>
<gene>
    <name evidence="2" type="ordered locus">KRH_04320</name>
</gene>
<dbReference type="AlphaFoldDB" id="B2GGS4"/>
<name>B2GGS4_KOCRD</name>
<dbReference type="HOGENOM" id="CLU_2806834_0_0_11"/>
<evidence type="ECO:0000313" key="2">
    <source>
        <dbReference type="EMBL" id="BAG28779.1"/>
    </source>
</evidence>
<dbReference type="EMBL" id="AP009152">
    <property type="protein sequence ID" value="BAG28779.1"/>
    <property type="molecule type" value="Genomic_DNA"/>
</dbReference>
<reference evidence="2 3" key="1">
    <citation type="journal article" date="2008" name="J. Bacteriol.">
        <title>Complete genome sequence of the soil actinomycete Kocuria rhizophila.</title>
        <authorList>
            <person name="Takarada H."/>
            <person name="Sekine M."/>
            <person name="Kosugi H."/>
            <person name="Matsuo Y."/>
            <person name="Fujisawa T."/>
            <person name="Omata S."/>
            <person name="Kishi E."/>
            <person name="Shimizu A."/>
            <person name="Tsukatani N."/>
            <person name="Tanikawa S."/>
            <person name="Fujita N."/>
            <person name="Harayama S."/>
        </authorList>
    </citation>
    <scope>NUCLEOTIDE SEQUENCE [LARGE SCALE GENOMIC DNA]</scope>
    <source>
        <strain evidence="3">ATCC 9341 / DSM 348 / NBRC 103217 / DC2201</strain>
    </source>
</reference>
<organism evidence="2 3">
    <name type="scientific">Kocuria rhizophila (strain ATCC 9341 / DSM 348 / NBRC 103217 / DC2201)</name>
    <dbReference type="NCBI Taxonomy" id="378753"/>
    <lineage>
        <taxon>Bacteria</taxon>
        <taxon>Bacillati</taxon>
        <taxon>Actinomycetota</taxon>
        <taxon>Actinomycetes</taxon>
        <taxon>Micrococcales</taxon>
        <taxon>Micrococcaceae</taxon>
        <taxon>Kocuria</taxon>
    </lineage>
</organism>
<sequence>MTHTSQGSGTAAPTRNVTLLRAAAAATLVFSMLFASAAPAMALPDDASVRGPGSALCRFFPIYCNPR</sequence>
<evidence type="ECO:0000313" key="3">
    <source>
        <dbReference type="Proteomes" id="UP000008838"/>
    </source>
</evidence>
<dbReference type="Proteomes" id="UP000008838">
    <property type="component" value="Chromosome"/>
</dbReference>
<keyword evidence="3" id="KW-1185">Reference proteome</keyword>
<proteinExistence type="predicted"/>
<evidence type="ECO:0000256" key="1">
    <source>
        <dbReference type="SAM" id="SignalP"/>
    </source>
</evidence>
<keyword evidence="1" id="KW-0732">Signal</keyword>
<dbReference type="RefSeq" id="WP_012397506.1">
    <property type="nucleotide sequence ID" value="NC_010617.1"/>
</dbReference>
<accession>B2GGS4</accession>